<name>A0A8T2TH06_CERRI</name>
<keyword evidence="2" id="KW-0150">Chloroplast</keyword>
<dbReference type="Pfam" id="PF00005">
    <property type="entry name" value="ABC_tran"/>
    <property type="match status" value="1"/>
</dbReference>
<dbReference type="InterPro" id="IPR003593">
    <property type="entry name" value="AAA+_ATPase"/>
</dbReference>
<keyword evidence="4" id="KW-0067">ATP-binding</keyword>
<keyword evidence="8" id="KW-1185">Reference proteome</keyword>
<dbReference type="PROSITE" id="PS50893">
    <property type="entry name" value="ABC_TRANSPORTER_2"/>
    <property type="match status" value="1"/>
</dbReference>
<dbReference type="OMA" id="MIMYDEP"/>
<evidence type="ECO:0000256" key="4">
    <source>
        <dbReference type="ARBA" id="ARBA00022840"/>
    </source>
</evidence>
<organism evidence="7 8">
    <name type="scientific">Ceratopteris richardii</name>
    <name type="common">Triangle waterfern</name>
    <dbReference type="NCBI Taxonomy" id="49495"/>
    <lineage>
        <taxon>Eukaryota</taxon>
        <taxon>Viridiplantae</taxon>
        <taxon>Streptophyta</taxon>
        <taxon>Embryophyta</taxon>
        <taxon>Tracheophyta</taxon>
        <taxon>Polypodiopsida</taxon>
        <taxon>Polypodiidae</taxon>
        <taxon>Polypodiales</taxon>
        <taxon>Pteridineae</taxon>
        <taxon>Pteridaceae</taxon>
        <taxon>Parkerioideae</taxon>
        <taxon>Ceratopteris</taxon>
    </lineage>
</organism>
<dbReference type="GO" id="GO:0016887">
    <property type="term" value="F:ATP hydrolysis activity"/>
    <property type="evidence" value="ECO:0007669"/>
    <property type="project" value="InterPro"/>
</dbReference>
<dbReference type="InterPro" id="IPR003439">
    <property type="entry name" value="ABC_transporter-like_ATP-bd"/>
</dbReference>
<dbReference type="CDD" id="cd03260">
    <property type="entry name" value="ABC_PstB_phosphate_transporter"/>
    <property type="match status" value="1"/>
</dbReference>
<accession>A0A8T2TH06</accession>
<sequence length="297" mass="32391">MGGRPLNELVDLDGMSKVQLSEVTGEGRHAYKAIEHEQEDNLEHVHLLHIPEDNPLTSNKAPKISIKDLHRYTDSGDLILSEISLDISAGSVLGIIGPSGSGKSTLLRAINRLWEPPPASIFLDGNDITMLDVISVRRRVGMLFQLPALFGGTIADNLNYGPSLKEEELSHEQMIELLRYADLDATFLSKSVVGLSVGQSQRVALARTLANNPEVLLLDEPTSALDPVSTQNIEGTILNLKMQKGLTIILVSHSLKQVQKIADVVCVLADGNIVETTYPSELHHSTHPVVRRLLEAS</sequence>
<keyword evidence="2" id="KW-0934">Plastid</keyword>
<dbReference type="SUPFAM" id="SSF52540">
    <property type="entry name" value="P-loop containing nucleoside triphosphate hydrolases"/>
    <property type="match status" value="1"/>
</dbReference>
<evidence type="ECO:0000259" key="6">
    <source>
        <dbReference type="PROSITE" id="PS50893"/>
    </source>
</evidence>
<comment type="similarity">
    <text evidence="5">Belongs to the ABC transporter superfamily. ABCI family.</text>
</comment>
<evidence type="ECO:0000313" key="7">
    <source>
        <dbReference type="EMBL" id="KAH7422597.1"/>
    </source>
</evidence>
<dbReference type="GO" id="GO:0005315">
    <property type="term" value="F:phosphate transmembrane transporter activity"/>
    <property type="evidence" value="ECO:0007669"/>
    <property type="project" value="InterPro"/>
</dbReference>
<dbReference type="FunFam" id="3.40.50.300:FF:001209">
    <property type="entry name" value="ABC transporter, ATP-binding protein"/>
    <property type="match status" value="1"/>
</dbReference>
<protein>
    <recommendedName>
        <fullName evidence="6">ABC transporter domain-containing protein</fullName>
    </recommendedName>
</protein>
<dbReference type="EMBL" id="CM035417">
    <property type="protein sequence ID" value="KAH7422598.1"/>
    <property type="molecule type" value="Genomic_DNA"/>
</dbReference>
<comment type="caution">
    <text evidence="7">The sequence shown here is derived from an EMBL/GenBank/DDBJ whole genome shotgun (WGS) entry which is preliminary data.</text>
</comment>
<dbReference type="GO" id="GO:0016020">
    <property type="term" value="C:membrane"/>
    <property type="evidence" value="ECO:0007669"/>
    <property type="project" value="InterPro"/>
</dbReference>
<dbReference type="Gene3D" id="3.40.50.300">
    <property type="entry name" value="P-loop containing nucleotide triphosphate hydrolases"/>
    <property type="match status" value="1"/>
</dbReference>
<evidence type="ECO:0000256" key="1">
    <source>
        <dbReference type="ARBA" id="ARBA00022448"/>
    </source>
</evidence>
<feature type="domain" description="ABC transporter" evidence="6">
    <location>
        <begin position="64"/>
        <end position="295"/>
    </location>
</feature>
<evidence type="ECO:0000256" key="2">
    <source>
        <dbReference type="ARBA" id="ARBA00022528"/>
    </source>
</evidence>
<dbReference type="EMBL" id="CM035417">
    <property type="protein sequence ID" value="KAH7422597.1"/>
    <property type="molecule type" value="Genomic_DNA"/>
</dbReference>
<keyword evidence="3" id="KW-0547">Nucleotide-binding</keyword>
<dbReference type="AlphaFoldDB" id="A0A8T2TH06"/>
<dbReference type="PANTHER" id="PTHR43423">
    <property type="entry name" value="ABC TRANSPORTER I FAMILY MEMBER 17"/>
    <property type="match status" value="1"/>
</dbReference>
<proteinExistence type="inferred from homology"/>
<dbReference type="InterPro" id="IPR017871">
    <property type="entry name" value="ABC_transporter-like_CS"/>
</dbReference>
<dbReference type="InterPro" id="IPR027417">
    <property type="entry name" value="P-loop_NTPase"/>
</dbReference>
<dbReference type="Proteomes" id="UP000825935">
    <property type="component" value="Chromosome 12"/>
</dbReference>
<dbReference type="OrthoDB" id="6593433at2759"/>
<reference evidence="7" key="1">
    <citation type="submission" date="2021-08" db="EMBL/GenBank/DDBJ databases">
        <title>WGS assembly of Ceratopteris richardii.</title>
        <authorList>
            <person name="Marchant D.B."/>
            <person name="Chen G."/>
            <person name="Jenkins J."/>
            <person name="Shu S."/>
            <person name="Leebens-Mack J."/>
            <person name="Grimwood J."/>
            <person name="Schmutz J."/>
            <person name="Soltis P."/>
            <person name="Soltis D."/>
            <person name="Chen Z.-H."/>
        </authorList>
    </citation>
    <scope>NUCLEOTIDE SEQUENCE</scope>
    <source>
        <strain evidence="7">Whitten #5841</strain>
        <tissue evidence="7">Leaf</tissue>
    </source>
</reference>
<dbReference type="PROSITE" id="PS00211">
    <property type="entry name" value="ABC_TRANSPORTER_1"/>
    <property type="match status" value="1"/>
</dbReference>
<dbReference type="SMART" id="SM00382">
    <property type="entry name" value="AAA"/>
    <property type="match status" value="1"/>
</dbReference>
<evidence type="ECO:0000256" key="3">
    <source>
        <dbReference type="ARBA" id="ARBA00022741"/>
    </source>
</evidence>
<dbReference type="GO" id="GO:0005524">
    <property type="term" value="F:ATP binding"/>
    <property type="evidence" value="ECO:0007669"/>
    <property type="project" value="UniProtKB-KW"/>
</dbReference>
<dbReference type="InterPro" id="IPR005670">
    <property type="entry name" value="PstB-like"/>
</dbReference>
<evidence type="ECO:0000313" key="8">
    <source>
        <dbReference type="Proteomes" id="UP000825935"/>
    </source>
</evidence>
<dbReference type="PANTHER" id="PTHR43423:SF1">
    <property type="entry name" value="ABC TRANSPORTER I FAMILY MEMBER 17"/>
    <property type="match status" value="1"/>
</dbReference>
<evidence type="ECO:0000256" key="5">
    <source>
        <dbReference type="ARBA" id="ARBA00061382"/>
    </source>
</evidence>
<gene>
    <name evidence="7" type="ORF">KP509_12G016000</name>
</gene>
<dbReference type="GO" id="GO:0035435">
    <property type="term" value="P:phosphate ion transmembrane transport"/>
    <property type="evidence" value="ECO:0007669"/>
    <property type="project" value="InterPro"/>
</dbReference>
<keyword evidence="1" id="KW-0813">Transport</keyword>